<dbReference type="PANTHER" id="PTHR43441">
    <property type="entry name" value="RIBOSOMAL-PROTEIN-SERINE ACETYLTRANSFERASE"/>
    <property type="match status" value="1"/>
</dbReference>
<keyword evidence="3" id="KW-1185">Reference proteome</keyword>
<dbReference type="Proteomes" id="UP000054011">
    <property type="component" value="Unassembled WGS sequence"/>
</dbReference>
<dbReference type="GO" id="GO:0005737">
    <property type="term" value="C:cytoplasm"/>
    <property type="evidence" value="ECO:0007669"/>
    <property type="project" value="TreeGrafter"/>
</dbReference>
<evidence type="ECO:0000259" key="1">
    <source>
        <dbReference type="PROSITE" id="PS51186"/>
    </source>
</evidence>
<evidence type="ECO:0000313" key="2">
    <source>
        <dbReference type="EMBL" id="KUH38607.1"/>
    </source>
</evidence>
<dbReference type="Gene3D" id="3.40.630.30">
    <property type="match status" value="1"/>
</dbReference>
<dbReference type="PROSITE" id="PS51186">
    <property type="entry name" value="GNAT"/>
    <property type="match status" value="1"/>
</dbReference>
<organism evidence="2 3">
    <name type="scientific">Streptomyces kanasensis</name>
    <dbReference type="NCBI Taxonomy" id="936756"/>
    <lineage>
        <taxon>Bacteria</taxon>
        <taxon>Bacillati</taxon>
        <taxon>Actinomycetota</taxon>
        <taxon>Actinomycetes</taxon>
        <taxon>Kitasatosporales</taxon>
        <taxon>Streptomycetaceae</taxon>
        <taxon>Streptomyces</taxon>
    </lineage>
</organism>
<dbReference type="GO" id="GO:1990189">
    <property type="term" value="F:protein N-terminal-serine acetyltransferase activity"/>
    <property type="evidence" value="ECO:0007669"/>
    <property type="project" value="TreeGrafter"/>
</dbReference>
<dbReference type="EMBL" id="LNSV01000024">
    <property type="protein sequence ID" value="KUH38607.1"/>
    <property type="molecule type" value="Genomic_DNA"/>
</dbReference>
<dbReference type="OrthoDB" id="9814648at2"/>
<dbReference type="Pfam" id="PF13302">
    <property type="entry name" value="Acetyltransf_3"/>
    <property type="match status" value="1"/>
</dbReference>
<keyword evidence="2" id="KW-0808">Transferase</keyword>
<reference evidence="2 3" key="1">
    <citation type="submission" date="2015-11" db="EMBL/GenBank/DDBJ databases">
        <title>Genome-wide analysis reveals the secondary metabolome in Streptomyces kanasensis ZX01.</title>
        <authorList>
            <person name="Zhang G."/>
            <person name="Han L."/>
            <person name="Feng J."/>
            <person name="Zhang X."/>
        </authorList>
    </citation>
    <scope>NUCLEOTIDE SEQUENCE [LARGE SCALE GENOMIC DNA]</scope>
    <source>
        <strain evidence="2 3">ZX01</strain>
    </source>
</reference>
<dbReference type="InterPro" id="IPR051908">
    <property type="entry name" value="Ribosomal_N-acetyltransferase"/>
</dbReference>
<gene>
    <name evidence="2" type="ORF">ATE80_12090</name>
</gene>
<protein>
    <submittedName>
        <fullName evidence="2">Alanine acetyltransferase</fullName>
    </submittedName>
</protein>
<feature type="domain" description="N-acetyltransferase" evidence="1">
    <location>
        <begin position="7"/>
        <end position="171"/>
    </location>
</feature>
<proteinExistence type="predicted"/>
<dbReference type="AlphaFoldDB" id="A0A100Y6I6"/>
<comment type="caution">
    <text evidence="2">The sequence shown here is derived from an EMBL/GenBank/DDBJ whole genome shotgun (WGS) entry which is preliminary data.</text>
</comment>
<sequence>MSHCDHVRLRPVAEKDLDLFERLHEDRAELGEHGFFGYRNPGQLRRQWAEHGFLSAQGGRLTIAADDDRFVGEVQWHEVLQGPASPCWNIGVSLLTAERGKGYGKQAQRQLVEYLFAHTKVNRIEASTEVVNVAEQRALEGAGFTREGILRGACFRAGAWRDMVLYSVLRAEVVTGA</sequence>
<dbReference type="PANTHER" id="PTHR43441:SF2">
    <property type="entry name" value="FAMILY ACETYLTRANSFERASE, PUTATIVE (AFU_ORTHOLOGUE AFUA_7G00850)-RELATED"/>
    <property type="match status" value="1"/>
</dbReference>
<dbReference type="InterPro" id="IPR000182">
    <property type="entry name" value="GNAT_dom"/>
</dbReference>
<evidence type="ECO:0000313" key="3">
    <source>
        <dbReference type="Proteomes" id="UP000054011"/>
    </source>
</evidence>
<dbReference type="SUPFAM" id="SSF55729">
    <property type="entry name" value="Acyl-CoA N-acyltransferases (Nat)"/>
    <property type="match status" value="1"/>
</dbReference>
<accession>A0A100Y6I6</accession>
<dbReference type="STRING" id="936756.ATE80_12090"/>
<name>A0A100Y6I6_9ACTN</name>
<dbReference type="InterPro" id="IPR016181">
    <property type="entry name" value="Acyl_CoA_acyltransferase"/>
</dbReference>
<dbReference type="GO" id="GO:0008999">
    <property type="term" value="F:protein-N-terminal-alanine acetyltransferase activity"/>
    <property type="evidence" value="ECO:0007669"/>
    <property type="project" value="TreeGrafter"/>
</dbReference>
<dbReference type="RefSeq" id="WP_058942197.1">
    <property type="nucleotide sequence ID" value="NZ_LNSV01000024.1"/>
</dbReference>